<dbReference type="EMBL" id="FODO01000012">
    <property type="protein sequence ID" value="SEO54683.1"/>
    <property type="molecule type" value="Genomic_DNA"/>
</dbReference>
<keyword evidence="1" id="KW-1133">Transmembrane helix</keyword>
<keyword evidence="1" id="KW-0812">Transmembrane</keyword>
<dbReference type="AlphaFoldDB" id="A0A1H8QLJ1"/>
<name>A0A1H8QLJ1_9PROT</name>
<sequence length="95" mass="11373">MDIYIYYLVLWNCLDFLLWALLNRVKELRNYLVAFCLYQGNLLFQAVYRPLLECVRILTYQLVFRHSNLMAGLIEQKPMNPTYKPSQTLKLLVSH</sequence>
<keyword evidence="3" id="KW-1185">Reference proteome</keyword>
<feature type="transmembrane region" description="Helical" evidence="1">
    <location>
        <begin position="6"/>
        <end position="22"/>
    </location>
</feature>
<dbReference type="Proteomes" id="UP000198814">
    <property type="component" value="Unassembled WGS sequence"/>
</dbReference>
<gene>
    <name evidence="2" type="ORF">SAMN05216333_11221</name>
</gene>
<accession>A0A1H8QLJ1</accession>
<reference evidence="3" key="1">
    <citation type="submission" date="2016-10" db="EMBL/GenBank/DDBJ databases">
        <authorList>
            <person name="Varghese N."/>
            <person name="Submissions S."/>
        </authorList>
    </citation>
    <scope>NUCLEOTIDE SEQUENCE [LARGE SCALE GENOMIC DNA]</scope>
    <source>
        <strain evidence="3">Nm76</strain>
    </source>
</reference>
<evidence type="ECO:0000313" key="3">
    <source>
        <dbReference type="Proteomes" id="UP000198814"/>
    </source>
</evidence>
<organism evidence="2 3">
    <name type="scientific">Nitrosomonas oligotropha</name>
    <dbReference type="NCBI Taxonomy" id="42354"/>
    <lineage>
        <taxon>Bacteria</taxon>
        <taxon>Pseudomonadati</taxon>
        <taxon>Pseudomonadota</taxon>
        <taxon>Betaproteobacteria</taxon>
        <taxon>Nitrosomonadales</taxon>
        <taxon>Nitrosomonadaceae</taxon>
        <taxon>Nitrosomonas</taxon>
    </lineage>
</organism>
<proteinExistence type="predicted"/>
<keyword evidence="1" id="KW-0472">Membrane</keyword>
<evidence type="ECO:0000256" key="1">
    <source>
        <dbReference type="SAM" id="Phobius"/>
    </source>
</evidence>
<protein>
    <submittedName>
        <fullName evidence="2">Uncharacterized protein</fullName>
    </submittedName>
</protein>
<evidence type="ECO:0000313" key="2">
    <source>
        <dbReference type="EMBL" id="SEO54683.1"/>
    </source>
</evidence>